<evidence type="ECO:0000313" key="3">
    <source>
        <dbReference type="Proteomes" id="UP000288843"/>
    </source>
</evidence>
<name>A0A443VNF0_RAOPL</name>
<accession>A0A443VNF0</accession>
<protein>
    <submittedName>
        <fullName evidence="1">Uncharacterized protein</fullName>
    </submittedName>
</protein>
<dbReference type="EMBL" id="CAADJE010000025">
    <property type="protein sequence ID" value="VFS78643.1"/>
    <property type="molecule type" value="Genomic_DNA"/>
</dbReference>
<gene>
    <name evidence="1" type="ORF">DN603_11910</name>
    <name evidence="2" type="ORF">NCTC12998_05212</name>
</gene>
<evidence type="ECO:0000313" key="4">
    <source>
        <dbReference type="Proteomes" id="UP000345637"/>
    </source>
</evidence>
<proteinExistence type="predicted"/>
<dbReference type="Proteomes" id="UP000345637">
    <property type="component" value="Unassembled WGS sequence"/>
</dbReference>
<dbReference type="KEGG" id="rpln:B1209_06445"/>
<dbReference type="AlphaFoldDB" id="A0A443VNF0"/>
<dbReference type="Proteomes" id="UP000288843">
    <property type="component" value="Unassembled WGS sequence"/>
</dbReference>
<reference evidence="2 4" key="2">
    <citation type="submission" date="2019-03" db="EMBL/GenBank/DDBJ databases">
        <authorList>
            <consortium name="Pathogen Informatics"/>
        </authorList>
    </citation>
    <scope>NUCLEOTIDE SEQUENCE [LARGE SCALE GENOMIC DNA]</scope>
    <source>
        <strain evidence="2 4">NCTC12998</strain>
    </source>
</reference>
<reference evidence="1 3" key="1">
    <citation type="submission" date="2018-06" db="EMBL/GenBank/DDBJ databases">
        <title>Carbapenemase-producing Enterobacteriaceae present in wastewater treatment plant effluent and nearby surface waters in the US.</title>
        <authorList>
            <person name="Mathys D.A."/>
            <person name="Mollenkopf D.F."/>
            <person name="Feicht S.M."/>
            <person name="Adams R.J."/>
            <person name="Albers A.L."/>
            <person name="Stuever D.M."/>
            <person name="Daniels J.B."/>
            <person name="Wittum T.E."/>
        </authorList>
    </citation>
    <scope>NUCLEOTIDE SEQUENCE [LARGE SCALE GENOMIC DNA]</scope>
    <source>
        <strain evidence="1 3">GEO_47_Down_B</strain>
    </source>
</reference>
<evidence type="ECO:0000313" key="1">
    <source>
        <dbReference type="EMBL" id="RWT22898.1"/>
    </source>
</evidence>
<organism evidence="1 3">
    <name type="scientific">Raoultella planticola</name>
    <name type="common">Klebsiella planticola</name>
    <dbReference type="NCBI Taxonomy" id="575"/>
    <lineage>
        <taxon>Bacteria</taxon>
        <taxon>Pseudomonadati</taxon>
        <taxon>Pseudomonadota</taxon>
        <taxon>Gammaproteobacteria</taxon>
        <taxon>Enterobacterales</taxon>
        <taxon>Enterobacteriaceae</taxon>
        <taxon>Klebsiella/Raoultella group</taxon>
        <taxon>Raoultella</taxon>
    </lineage>
</organism>
<evidence type="ECO:0000313" key="2">
    <source>
        <dbReference type="EMBL" id="VFS78643.1"/>
    </source>
</evidence>
<dbReference type="EMBL" id="QKOX01000010">
    <property type="protein sequence ID" value="RWT22898.1"/>
    <property type="molecule type" value="Genomic_DNA"/>
</dbReference>
<sequence>MQSALIGCDMNKFEAVHENETGYILVLASDIGNSHHATETGFFFCSGEPKVDSAGIQEEETG</sequence>